<dbReference type="GO" id="GO:0006412">
    <property type="term" value="P:translation"/>
    <property type="evidence" value="ECO:0007669"/>
    <property type="project" value="UniProtKB-UniRule"/>
</dbReference>
<evidence type="ECO:0000256" key="2">
    <source>
        <dbReference type="ARBA" id="ARBA00022980"/>
    </source>
</evidence>
<dbReference type="GO" id="GO:1990904">
    <property type="term" value="C:ribonucleoprotein complex"/>
    <property type="evidence" value="ECO:0007669"/>
    <property type="project" value="UniProtKB-KW"/>
</dbReference>
<evidence type="ECO:0000256" key="5">
    <source>
        <dbReference type="HAMAP-Rule" id="MF_00373"/>
    </source>
</evidence>
<dbReference type="InterPro" id="IPR001383">
    <property type="entry name" value="Ribosomal_bL28_bact-type"/>
</dbReference>
<evidence type="ECO:0000256" key="1">
    <source>
        <dbReference type="ARBA" id="ARBA00008760"/>
    </source>
</evidence>
<keyword evidence="7" id="KW-1185">Reference proteome</keyword>
<keyword evidence="2 5" id="KW-0689">Ribosomal protein</keyword>
<dbReference type="OrthoDB" id="9805609at2"/>
<dbReference type="GO" id="GO:0003735">
    <property type="term" value="F:structural constituent of ribosome"/>
    <property type="evidence" value="ECO:0007669"/>
    <property type="project" value="InterPro"/>
</dbReference>
<dbReference type="HAMAP" id="MF_00373">
    <property type="entry name" value="Ribosomal_bL28"/>
    <property type="match status" value="1"/>
</dbReference>
<dbReference type="FunFam" id="2.30.170.40:FF:000001">
    <property type="entry name" value="50S ribosomal protein L28"/>
    <property type="match status" value="1"/>
</dbReference>
<comment type="similarity">
    <text evidence="1 5">Belongs to the bacterial ribosomal protein bL28 family.</text>
</comment>
<dbReference type="NCBIfam" id="TIGR00009">
    <property type="entry name" value="L28"/>
    <property type="match status" value="1"/>
</dbReference>
<evidence type="ECO:0000313" key="6">
    <source>
        <dbReference type="EMBL" id="RRD30622.1"/>
    </source>
</evidence>
<dbReference type="InterPro" id="IPR034704">
    <property type="entry name" value="Ribosomal_bL28/bL31-like_sf"/>
</dbReference>
<proteinExistence type="inferred from homology"/>
<dbReference type="EMBL" id="RQZC01000001">
    <property type="protein sequence ID" value="RRD30622.1"/>
    <property type="molecule type" value="Genomic_DNA"/>
</dbReference>
<dbReference type="GO" id="GO:0005840">
    <property type="term" value="C:ribosome"/>
    <property type="evidence" value="ECO:0007669"/>
    <property type="project" value="UniProtKB-KW"/>
</dbReference>
<keyword evidence="3 5" id="KW-0687">Ribonucleoprotein</keyword>
<accession>A0A3P1V8T1</accession>
<dbReference type="Gene3D" id="2.30.170.40">
    <property type="entry name" value="Ribosomal protein L28/L24"/>
    <property type="match status" value="1"/>
</dbReference>
<evidence type="ECO:0000256" key="4">
    <source>
        <dbReference type="ARBA" id="ARBA00035174"/>
    </source>
</evidence>
<dbReference type="SUPFAM" id="SSF143800">
    <property type="entry name" value="L28p-like"/>
    <property type="match status" value="1"/>
</dbReference>
<comment type="caution">
    <text evidence="6">The sequence shown here is derived from an EMBL/GenBank/DDBJ whole genome shotgun (WGS) entry which is preliminary data.</text>
</comment>
<evidence type="ECO:0000256" key="3">
    <source>
        <dbReference type="ARBA" id="ARBA00023274"/>
    </source>
</evidence>
<dbReference type="AlphaFoldDB" id="A0A3P1V8T1"/>
<dbReference type="InterPro" id="IPR026569">
    <property type="entry name" value="Ribosomal_bL28"/>
</dbReference>
<evidence type="ECO:0000313" key="7">
    <source>
        <dbReference type="Proteomes" id="UP000271272"/>
    </source>
</evidence>
<reference evidence="6 7" key="1">
    <citation type="submission" date="2018-11" db="EMBL/GenBank/DDBJ databases">
        <title>Genomes From Bacteria Associated with the Canine Oral Cavity: a Test Case for Automated Genome-Based Taxonomic Assignment.</title>
        <authorList>
            <person name="Coil D.A."/>
            <person name="Jospin G."/>
            <person name="Darling A.E."/>
            <person name="Wallis C."/>
            <person name="Davis I.J."/>
            <person name="Harris S."/>
            <person name="Eisen J.A."/>
            <person name="Holcombe L.J."/>
            <person name="O'Flynn C."/>
        </authorList>
    </citation>
    <scope>NUCLEOTIDE SEQUENCE [LARGE SCALE GENOMIC DNA]</scope>
    <source>
        <strain evidence="6 7">OH5050</strain>
    </source>
</reference>
<gene>
    <name evidence="5 6" type="primary">rpmB</name>
    <name evidence="6" type="ORF">EII10_00400</name>
</gene>
<organism evidence="6 7">
    <name type="scientific">Actinomyces bowdenii</name>
    <dbReference type="NCBI Taxonomy" id="131109"/>
    <lineage>
        <taxon>Bacteria</taxon>
        <taxon>Bacillati</taxon>
        <taxon>Actinomycetota</taxon>
        <taxon>Actinomycetes</taxon>
        <taxon>Actinomycetales</taxon>
        <taxon>Actinomycetaceae</taxon>
        <taxon>Actinomyces</taxon>
    </lineage>
</organism>
<dbReference type="Proteomes" id="UP000271272">
    <property type="component" value="Unassembled WGS sequence"/>
</dbReference>
<dbReference type="Pfam" id="PF00830">
    <property type="entry name" value="Ribosomal_L28"/>
    <property type="match status" value="1"/>
</dbReference>
<dbReference type="InterPro" id="IPR037147">
    <property type="entry name" value="Ribosomal_bL28_sf"/>
</dbReference>
<protein>
    <recommendedName>
        <fullName evidence="4 5">Large ribosomal subunit protein bL28</fullName>
    </recommendedName>
</protein>
<name>A0A3P1V8T1_9ACTO</name>
<dbReference type="PANTHER" id="PTHR13528:SF2">
    <property type="entry name" value="LARGE RIBOSOMAL SUBUNIT PROTEIN BL28M"/>
    <property type="match status" value="1"/>
</dbReference>
<dbReference type="PANTHER" id="PTHR13528">
    <property type="entry name" value="39S RIBOSOMAL PROTEIN L28, MITOCHONDRIAL"/>
    <property type="match status" value="1"/>
</dbReference>
<sequence length="81" mass="9132">MHGMTTYCQVTGAAPVFGKSVSHSHRRTSRRWSPNLQHKRYWVPSLGRTVRLTVSAKGIRTIDKRGIDAVVAEMLARGERL</sequence>